<name>A0ABQ7GGU6_DUNSA</name>
<evidence type="ECO:0000313" key="2">
    <source>
        <dbReference type="Proteomes" id="UP000815325"/>
    </source>
</evidence>
<comment type="caution">
    <text evidence="1">The sequence shown here is derived from an EMBL/GenBank/DDBJ whole genome shotgun (WGS) entry which is preliminary data.</text>
</comment>
<organism evidence="1 2">
    <name type="scientific">Dunaliella salina</name>
    <name type="common">Green alga</name>
    <name type="synonym">Protococcus salinus</name>
    <dbReference type="NCBI Taxonomy" id="3046"/>
    <lineage>
        <taxon>Eukaryota</taxon>
        <taxon>Viridiplantae</taxon>
        <taxon>Chlorophyta</taxon>
        <taxon>core chlorophytes</taxon>
        <taxon>Chlorophyceae</taxon>
        <taxon>CS clade</taxon>
        <taxon>Chlamydomonadales</taxon>
        <taxon>Dunaliellaceae</taxon>
        <taxon>Dunaliella</taxon>
    </lineage>
</organism>
<proteinExistence type="predicted"/>
<dbReference type="Proteomes" id="UP000815325">
    <property type="component" value="Unassembled WGS sequence"/>
</dbReference>
<dbReference type="EMBL" id="MU069789">
    <property type="protein sequence ID" value="KAF5833827.1"/>
    <property type="molecule type" value="Genomic_DNA"/>
</dbReference>
<accession>A0ABQ7GGU6</accession>
<keyword evidence="2" id="KW-1185">Reference proteome</keyword>
<reference evidence="1" key="1">
    <citation type="submission" date="2017-08" db="EMBL/GenBank/DDBJ databases">
        <authorList>
            <person name="Polle J.E."/>
            <person name="Barry K."/>
            <person name="Cushman J."/>
            <person name="Schmutz J."/>
            <person name="Tran D."/>
            <person name="Hathwaick L.T."/>
            <person name="Yim W.C."/>
            <person name="Jenkins J."/>
            <person name="Mckie-Krisberg Z.M."/>
            <person name="Prochnik S."/>
            <person name="Lindquist E."/>
            <person name="Dockter R.B."/>
            <person name="Adam C."/>
            <person name="Molina H."/>
            <person name="Bunkerborg J."/>
            <person name="Jin E."/>
            <person name="Buchheim M."/>
            <person name="Magnuson J."/>
        </authorList>
    </citation>
    <scope>NUCLEOTIDE SEQUENCE</scope>
    <source>
        <strain evidence="1">CCAP 19/18</strain>
    </source>
</reference>
<protein>
    <submittedName>
        <fullName evidence="1">Uncharacterized protein</fullName>
    </submittedName>
</protein>
<evidence type="ECO:0000313" key="1">
    <source>
        <dbReference type="EMBL" id="KAF5833827.1"/>
    </source>
</evidence>
<sequence length="181" mass="18941">MNPQVFLEQLQALGRLSEVLVRLLEALGCLSEALGRLSEVLSPPCLAKMVGSEGGQQQHQTSSSGLGAASVQGVSEQKGALMGFSCSVTELINTVQADTNLASRHAALSGMGGRLHKAAQQRPLLESLRPLLKLLAAGLQAKWGKAKPGASEYEVAVAKAQTVSRMLKVAQEASGGIELNR</sequence>
<gene>
    <name evidence="1" type="ORF">DUNSADRAFT_9736</name>
</gene>